<evidence type="ECO:0000313" key="1">
    <source>
        <dbReference type="EMBL" id="EFX74714.1"/>
    </source>
</evidence>
<keyword evidence="2" id="KW-1185">Reference proteome</keyword>
<dbReference type="Proteomes" id="UP000000305">
    <property type="component" value="Unassembled WGS sequence"/>
</dbReference>
<dbReference type="HOGENOM" id="CLU_2239287_0_0_1"/>
<sequence length="105" mass="11884">MELHLEQLAAAACLLSIPIEAGFNRFEREYGLSSAQDFNPCKGYIACNRSDSPSYPFAYLSYPIHCQESVPEDPLIPYHHHVHAMAINFLPKISVLQKCVKTILY</sequence>
<dbReference type="KEGG" id="dpx:DAPPUDRAFT_324102"/>
<evidence type="ECO:0000313" key="2">
    <source>
        <dbReference type="Proteomes" id="UP000000305"/>
    </source>
</evidence>
<proteinExistence type="predicted"/>
<dbReference type="InParanoid" id="E9H0P7"/>
<accession>E9H0P7</accession>
<reference evidence="1 2" key="1">
    <citation type="journal article" date="2011" name="Science">
        <title>The ecoresponsive genome of Daphnia pulex.</title>
        <authorList>
            <person name="Colbourne J.K."/>
            <person name="Pfrender M.E."/>
            <person name="Gilbert D."/>
            <person name="Thomas W.K."/>
            <person name="Tucker A."/>
            <person name="Oakley T.H."/>
            <person name="Tokishita S."/>
            <person name="Aerts A."/>
            <person name="Arnold G.J."/>
            <person name="Basu M.K."/>
            <person name="Bauer D.J."/>
            <person name="Caceres C.E."/>
            <person name="Carmel L."/>
            <person name="Casola C."/>
            <person name="Choi J.H."/>
            <person name="Detter J.C."/>
            <person name="Dong Q."/>
            <person name="Dusheyko S."/>
            <person name="Eads B.D."/>
            <person name="Frohlich T."/>
            <person name="Geiler-Samerotte K.A."/>
            <person name="Gerlach D."/>
            <person name="Hatcher P."/>
            <person name="Jogdeo S."/>
            <person name="Krijgsveld J."/>
            <person name="Kriventseva E.V."/>
            <person name="Kultz D."/>
            <person name="Laforsch C."/>
            <person name="Lindquist E."/>
            <person name="Lopez J."/>
            <person name="Manak J.R."/>
            <person name="Muller J."/>
            <person name="Pangilinan J."/>
            <person name="Patwardhan R.P."/>
            <person name="Pitluck S."/>
            <person name="Pritham E.J."/>
            <person name="Rechtsteiner A."/>
            <person name="Rho M."/>
            <person name="Rogozin I.B."/>
            <person name="Sakarya O."/>
            <person name="Salamov A."/>
            <person name="Schaack S."/>
            <person name="Shapiro H."/>
            <person name="Shiga Y."/>
            <person name="Skalitzky C."/>
            <person name="Smith Z."/>
            <person name="Souvorov A."/>
            <person name="Sung W."/>
            <person name="Tang Z."/>
            <person name="Tsuchiya D."/>
            <person name="Tu H."/>
            <person name="Vos H."/>
            <person name="Wang M."/>
            <person name="Wolf Y.I."/>
            <person name="Yamagata H."/>
            <person name="Yamada T."/>
            <person name="Ye Y."/>
            <person name="Shaw J.R."/>
            <person name="Andrews J."/>
            <person name="Crease T.J."/>
            <person name="Tang H."/>
            <person name="Lucas S.M."/>
            <person name="Robertson H.M."/>
            <person name="Bork P."/>
            <person name="Koonin E.V."/>
            <person name="Zdobnov E.M."/>
            <person name="Grigoriev I.V."/>
            <person name="Lynch M."/>
            <person name="Boore J.L."/>
        </authorList>
    </citation>
    <scope>NUCLEOTIDE SEQUENCE [LARGE SCALE GENOMIC DNA]</scope>
</reference>
<gene>
    <name evidence="1" type="ORF">DAPPUDRAFT_324102</name>
</gene>
<organism evidence="1 2">
    <name type="scientific">Daphnia pulex</name>
    <name type="common">Water flea</name>
    <dbReference type="NCBI Taxonomy" id="6669"/>
    <lineage>
        <taxon>Eukaryota</taxon>
        <taxon>Metazoa</taxon>
        <taxon>Ecdysozoa</taxon>
        <taxon>Arthropoda</taxon>
        <taxon>Crustacea</taxon>
        <taxon>Branchiopoda</taxon>
        <taxon>Diplostraca</taxon>
        <taxon>Cladocera</taxon>
        <taxon>Anomopoda</taxon>
        <taxon>Daphniidae</taxon>
        <taxon>Daphnia</taxon>
    </lineage>
</organism>
<protein>
    <submittedName>
        <fullName evidence="1">Uncharacterized protein</fullName>
    </submittedName>
</protein>
<dbReference type="EMBL" id="GL732581">
    <property type="protein sequence ID" value="EFX74714.1"/>
    <property type="molecule type" value="Genomic_DNA"/>
</dbReference>
<dbReference type="AlphaFoldDB" id="E9H0P7"/>
<name>E9H0P7_DAPPU</name>